<proteinExistence type="predicted"/>
<sequence>MKNRRLLKLGMECAMKVYTKSTPNTSSIPLTRGTSTRLYSTEAHEVSKSITLQPEVVPLSASLCGSLDLKLGRLDEALYFFDEAMKSMKGVRPISLSCAIGVAVQDEMGTCFICRMQLESVEQMYNNSIREYEKCQGRHALSPPNKREAEALDRLNAAIVAVFYRYAMLMALTNRPGEISSLRKQALRVLRNSPNLRSQEASLIEEFDGYVEKLATLTPLHRYVEVEFALRETRWERGIDHFKSMIRLRSTLQLHVLT</sequence>
<protein>
    <submittedName>
        <fullName evidence="1">Uncharacterized protein</fullName>
    </submittedName>
</protein>
<organism evidence="1">
    <name type="scientific">Phytophthora nicotianae</name>
    <name type="common">Potato buckeye rot agent</name>
    <name type="synonym">Phytophthora parasitica</name>
    <dbReference type="NCBI Taxonomy" id="4792"/>
    <lineage>
        <taxon>Eukaryota</taxon>
        <taxon>Sar</taxon>
        <taxon>Stramenopiles</taxon>
        <taxon>Oomycota</taxon>
        <taxon>Peronosporomycetes</taxon>
        <taxon>Peronosporales</taxon>
        <taxon>Peronosporaceae</taxon>
        <taxon>Phytophthora</taxon>
    </lineage>
</organism>
<dbReference type="VEuPathDB" id="FungiDB:PPTG_06757"/>
<dbReference type="EMBL" id="KI677539">
    <property type="protein sequence ID" value="ETM01978.1"/>
    <property type="molecule type" value="Genomic_DNA"/>
</dbReference>
<dbReference type="OrthoDB" id="10642769at2759"/>
<accession>W2LWT5</accession>
<name>W2LWT5_PHYNI</name>
<gene>
    <name evidence="1" type="ORF">L917_01491</name>
</gene>
<dbReference type="AlphaFoldDB" id="W2LWT5"/>
<evidence type="ECO:0000313" key="1">
    <source>
        <dbReference type="EMBL" id="ETM01979.1"/>
    </source>
</evidence>
<dbReference type="Proteomes" id="UP000054423">
    <property type="component" value="Unassembled WGS sequence"/>
</dbReference>
<reference evidence="1" key="1">
    <citation type="submission" date="2013-11" db="EMBL/GenBank/DDBJ databases">
        <title>The Genome Sequence of Phytophthora parasitica CHvinca01.</title>
        <authorList>
            <consortium name="The Broad Institute Genomics Platform"/>
            <person name="Russ C."/>
            <person name="Tyler B."/>
            <person name="Panabieres F."/>
            <person name="Shan W."/>
            <person name="Tripathy S."/>
            <person name="Grunwald N."/>
            <person name="Machado M."/>
            <person name="Johnson C.S."/>
            <person name="Arredondo F."/>
            <person name="Hong C."/>
            <person name="Coffey M."/>
            <person name="Young S.K."/>
            <person name="Zeng Q."/>
            <person name="Gargeya S."/>
            <person name="Fitzgerald M."/>
            <person name="Abouelleil A."/>
            <person name="Alvarado L."/>
            <person name="Chapman S.B."/>
            <person name="Gainer-Dewar J."/>
            <person name="Goldberg J."/>
            <person name="Griggs A."/>
            <person name="Gujja S."/>
            <person name="Hansen M."/>
            <person name="Howarth C."/>
            <person name="Imamovic A."/>
            <person name="Ireland A."/>
            <person name="Larimer J."/>
            <person name="McCowan C."/>
            <person name="Murphy C."/>
            <person name="Pearson M."/>
            <person name="Poon T.W."/>
            <person name="Priest M."/>
            <person name="Roberts A."/>
            <person name="Saif S."/>
            <person name="Shea T."/>
            <person name="Sykes S."/>
            <person name="Wortman J."/>
            <person name="Nusbaum C."/>
            <person name="Birren B."/>
        </authorList>
    </citation>
    <scope>NUCLEOTIDE SEQUENCE [LARGE SCALE GENOMIC DNA]</scope>
    <source>
        <strain evidence="1">CHvinca01</strain>
    </source>
</reference>
<dbReference type="EMBL" id="KI677539">
    <property type="protein sequence ID" value="ETM01979.1"/>
    <property type="molecule type" value="Genomic_DNA"/>
</dbReference>